<accession>A0A562M337</accession>
<reference evidence="2 3" key="1">
    <citation type="journal article" date="2015" name="Stand. Genomic Sci.">
        <title>Genomic Encyclopedia of Bacterial and Archaeal Type Strains, Phase III: the genomes of soil and plant-associated and newly described type strains.</title>
        <authorList>
            <person name="Whitman W.B."/>
            <person name="Woyke T."/>
            <person name="Klenk H.P."/>
            <person name="Zhou Y."/>
            <person name="Lilburn T.G."/>
            <person name="Beck B.J."/>
            <person name="De Vos P."/>
            <person name="Vandamme P."/>
            <person name="Eisen J.A."/>
            <person name="Garrity G."/>
            <person name="Hugenholtz P."/>
            <person name="Kyrpides N.C."/>
        </authorList>
    </citation>
    <scope>NUCLEOTIDE SEQUENCE [LARGE SCALE GENOMIC DNA]</scope>
    <source>
        <strain evidence="2 3">CGMCC 1.6855</strain>
    </source>
</reference>
<dbReference type="PROSITE" id="PS50943">
    <property type="entry name" value="HTH_CROC1"/>
    <property type="match status" value="1"/>
</dbReference>
<evidence type="ECO:0000313" key="2">
    <source>
        <dbReference type="EMBL" id="TWI14011.1"/>
    </source>
</evidence>
<organism evidence="2 3">
    <name type="scientific">Sphingobacterium siyangense</name>
    <dbReference type="NCBI Taxonomy" id="459529"/>
    <lineage>
        <taxon>Bacteria</taxon>
        <taxon>Pseudomonadati</taxon>
        <taxon>Bacteroidota</taxon>
        <taxon>Sphingobacteriia</taxon>
        <taxon>Sphingobacteriales</taxon>
        <taxon>Sphingobacteriaceae</taxon>
        <taxon>Sphingobacterium</taxon>
    </lineage>
</organism>
<gene>
    <name evidence="2" type="ORF">IQ31_05386</name>
</gene>
<dbReference type="CDD" id="cd00093">
    <property type="entry name" value="HTH_XRE"/>
    <property type="match status" value="1"/>
</dbReference>
<feature type="domain" description="HTH cro/C1-type" evidence="1">
    <location>
        <begin position="6"/>
        <end position="60"/>
    </location>
</feature>
<name>A0A562M337_9SPHI</name>
<proteinExistence type="predicted"/>
<dbReference type="AlphaFoldDB" id="A0A562M337"/>
<dbReference type="Gene3D" id="1.10.260.40">
    <property type="entry name" value="lambda repressor-like DNA-binding domains"/>
    <property type="match status" value="1"/>
</dbReference>
<evidence type="ECO:0000313" key="3">
    <source>
        <dbReference type="Proteomes" id="UP000315908"/>
    </source>
</evidence>
<dbReference type="GO" id="GO:0003677">
    <property type="term" value="F:DNA binding"/>
    <property type="evidence" value="ECO:0007669"/>
    <property type="project" value="InterPro"/>
</dbReference>
<dbReference type="RefSeq" id="WP_208734391.1">
    <property type="nucleotide sequence ID" value="NZ_JBPFQP010000014.1"/>
</dbReference>
<dbReference type="Pfam" id="PF01381">
    <property type="entry name" value="HTH_3"/>
    <property type="match status" value="1"/>
</dbReference>
<sequence>MIGEKIRELRETNNILIRQLAAQLDIDTALLSKMERGDRFFRKEDLTKLANIFQISERELLILWLADKVLNVVDNESYKKESLELVLNSI</sequence>
<evidence type="ECO:0000259" key="1">
    <source>
        <dbReference type="PROSITE" id="PS50943"/>
    </source>
</evidence>
<dbReference type="Proteomes" id="UP000315908">
    <property type="component" value="Unassembled WGS sequence"/>
</dbReference>
<dbReference type="InterPro" id="IPR010982">
    <property type="entry name" value="Lambda_DNA-bd_dom_sf"/>
</dbReference>
<dbReference type="SMART" id="SM00530">
    <property type="entry name" value="HTH_XRE"/>
    <property type="match status" value="1"/>
</dbReference>
<dbReference type="EMBL" id="VLKR01000052">
    <property type="protein sequence ID" value="TWI14011.1"/>
    <property type="molecule type" value="Genomic_DNA"/>
</dbReference>
<dbReference type="InterPro" id="IPR001387">
    <property type="entry name" value="Cro/C1-type_HTH"/>
</dbReference>
<protein>
    <submittedName>
        <fullName evidence="2">Helix-turn-helix protein</fullName>
    </submittedName>
</protein>
<dbReference type="SUPFAM" id="SSF47413">
    <property type="entry name" value="lambda repressor-like DNA-binding domains"/>
    <property type="match status" value="1"/>
</dbReference>
<comment type="caution">
    <text evidence="2">The sequence shown here is derived from an EMBL/GenBank/DDBJ whole genome shotgun (WGS) entry which is preliminary data.</text>
</comment>